<keyword evidence="2" id="KW-1185">Reference proteome</keyword>
<comment type="caution">
    <text evidence="1">The sequence shown here is derived from an EMBL/GenBank/DDBJ whole genome shotgun (WGS) entry which is preliminary data.</text>
</comment>
<dbReference type="AlphaFoldDB" id="A0A419XAM0"/>
<evidence type="ECO:0000313" key="2">
    <source>
        <dbReference type="Proteomes" id="UP000284531"/>
    </source>
</evidence>
<organism evidence="1 2">
    <name type="scientific">Marinifilum flexuosum</name>
    <dbReference type="NCBI Taxonomy" id="1117708"/>
    <lineage>
        <taxon>Bacteria</taxon>
        <taxon>Pseudomonadati</taxon>
        <taxon>Bacteroidota</taxon>
        <taxon>Bacteroidia</taxon>
        <taxon>Marinilabiliales</taxon>
        <taxon>Marinifilaceae</taxon>
    </lineage>
</organism>
<sequence length="45" mass="4965">MENLPKEIAEAIKNGAADNQLIKMAQDLLENGDQENAAKVLDFCF</sequence>
<dbReference type="Proteomes" id="UP000284531">
    <property type="component" value="Unassembled WGS sequence"/>
</dbReference>
<reference evidence="1 2" key="1">
    <citation type="submission" date="2018-09" db="EMBL/GenBank/DDBJ databases">
        <title>Genomic Encyclopedia of Archaeal and Bacterial Type Strains, Phase II (KMG-II): from individual species to whole genera.</title>
        <authorList>
            <person name="Goeker M."/>
        </authorList>
    </citation>
    <scope>NUCLEOTIDE SEQUENCE [LARGE SCALE GENOMIC DNA]</scope>
    <source>
        <strain evidence="1 2">DSM 21950</strain>
    </source>
</reference>
<evidence type="ECO:0000313" key="1">
    <source>
        <dbReference type="EMBL" id="RKE04619.1"/>
    </source>
</evidence>
<dbReference type="EMBL" id="RAPQ01000008">
    <property type="protein sequence ID" value="RKE04619.1"/>
    <property type="molecule type" value="Genomic_DNA"/>
</dbReference>
<protein>
    <recommendedName>
        <fullName evidence="3">UBA domain-containing protein</fullName>
    </recommendedName>
</protein>
<proteinExistence type="predicted"/>
<evidence type="ECO:0008006" key="3">
    <source>
        <dbReference type="Google" id="ProtNLM"/>
    </source>
</evidence>
<name>A0A419XAM0_9BACT</name>
<gene>
    <name evidence="1" type="ORF">BXY64_1646</name>
</gene>
<accession>A0A419XAM0</accession>
<dbReference type="RefSeq" id="WP_157471414.1">
    <property type="nucleotide sequence ID" value="NZ_RAPQ01000008.1"/>
</dbReference>